<gene>
    <name evidence="1" type="ORF">HMPREF0058_0034</name>
</gene>
<sequence length="54" mass="5539">MLTASERRFWIRVQALSGLKSSSLPQGGVGLGSSLTSASVVWVASSAMVGASWA</sequence>
<dbReference type="Proteomes" id="UP000004778">
    <property type="component" value="Unassembled WGS sequence"/>
</dbReference>
<evidence type="ECO:0000313" key="1">
    <source>
        <dbReference type="EMBL" id="EEH67134.1"/>
    </source>
</evidence>
<protein>
    <submittedName>
        <fullName evidence="1">Uncharacterized protein</fullName>
    </submittedName>
</protein>
<keyword evidence="2" id="KW-1185">Reference proteome</keyword>
<reference evidence="1 2" key="1">
    <citation type="submission" date="2009-01" db="EMBL/GenBank/DDBJ databases">
        <authorList>
            <person name="Qin X."/>
            <person name="Bachman B."/>
            <person name="Battles P."/>
            <person name="Bell A."/>
            <person name="Bess C."/>
            <person name="Bickham C."/>
            <person name="Chaboub L."/>
            <person name="Chen D."/>
            <person name="Coyle M."/>
            <person name="Deiros D.R."/>
            <person name="Dinh H."/>
            <person name="Forbes L."/>
            <person name="Fowler G."/>
            <person name="Francisco L."/>
            <person name="Fu Q."/>
            <person name="Gubbala S."/>
            <person name="Hale W."/>
            <person name="Han Y."/>
            <person name="Hemphill L."/>
            <person name="Highlander S.K."/>
            <person name="Hirani K."/>
            <person name="Hogues M."/>
            <person name="Jackson L."/>
            <person name="Jakkamsetti A."/>
            <person name="Javaid M."/>
            <person name="Jiang H."/>
            <person name="Korchina V."/>
            <person name="Kovar C."/>
            <person name="Lara F."/>
            <person name="Lee S."/>
            <person name="Mata R."/>
            <person name="Mathew T."/>
            <person name="Moen C."/>
            <person name="Morales K."/>
            <person name="Munidasa M."/>
            <person name="Nazareth L."/>
            <person name="Ngo R."/>
            <person name="Nguyen L."/>
            <person name="Okwuonu G."/>
            <person name="Ongeri F."/>
            <person name="Patil S."/>
            <person name="Petrosino J."/>
            <person name="Pham C."/>
            <person name="Pham P."/>
            <person name="Pu L.-L."/>
            <person name="Puazo M."/>
            <person name="Raj R."/>
            <person name="Reid J."/>
            <person name="Rouhana J."/>
            <person name="Saada N."/>
            <person name="Shang Y."/>
            <person name="Simmons D."/>
            <person name="Thornton R."/>
            <person name="Warren J."/>
            <person name="Weissenberger G."/>
            <person name="Zhang J."/>
            <person name="Zhang L."/>
            <person name="Zhou C."/>
            <person name="Zhu D."/>
            <person name="Muzny D."/>
            <person name="Worley K."/>
            <person name="Gibbs R."/>
        </authorList>
    </citation>
    <scope>NUCLEOTIDE SEQUENCE [LARGE SCALE GENOMIC DNA]</scope>
    <source>
        <strain evidence="1 2">DSM 15434</strain>
    </source>
</reference>
<name>C0W2E0_9ACTO</name>
<dbReference type="HOGENOM" id="CLU_3039627_0_0_11"/>
<evidence type="ECO:0000313" key="2">
    <source>
        <dbReference type="Proteomes" id="UP000004778"/>
    </source>
</evidence>
<comment type="caution">
    <text evidence="1">The sequence shown here is derived from an EMBL/GenBank/DDBJ whole genome shotgun (WGS) entry which is preliminary data.</text>
</comment>
<dbReference type="EMBL" id="ACFH01000003">
    <property type="protein sequence ID" value="EEH67134.1"/>
    <property type="molecule type" value="Genomic_DNA"/>
</dbReference>
<dbReference type="AlphaFoldDB" id="C0W2E0"/>
<proteinExistence type="predicted"/>
<organism evidence="1 2">
    <name type="scientific">Actinomyces urogenitalis DSM 15434</name>
    <dbReference type="NCBI Taxonomy" id="525246"/>
    <lineage>
        <taxon>Bacteria</taxon>
        <taxon>Bacillati</taxon>
        <taxon>Actinomycetota</taxon>
        <taxon>Actinomycetes</taxon>
        <taxon>Actinomycetales</taxon>
        <taxon>Actinomycetaceae</taxon>
        <taxon>Actinomyces</taxon>
    </lineage>
</organism>
<accession>C0W2E0</accession>